<feature type="domain" description="Amino acid permease/ SLC12A" evidence="9">
    <location>
        <begin position="55"/>
        <end position="518"/>
    </location>
</feature>
<sequence>MTDIEKHNKEKTTESGDFNLEESTLDVQSARKGIKFGPFYINPEDKIHRRLESRHVQLIAIGGAIGTAIFISIGGALIEGGPLGLLLAYCFWTLVILCLTTAVGEMVCYLPVASPFITMSGRTVDEALEFAAGWNFYLMESLYIPFEIVAVNGMIHYWRDDYSAAIPLCIQIALYVVVNVFAVRIYGESEFWLSIGKLVLLIGLLFFTLVTMCGGNPHHDAFGFRNWHAAGGPLAEYLSTGASGRFQGLINAMIQSAFTIVGPEYMSMVASEAINPRKTMPVAFNTVLYRLVLFYIGGALSVGILVAYNDENFIKLHSASSNAAASPYVVAMNNLGISGLPHLVNAIIITSAFSAGNSYVYCSSRVLYGLAKQGFAPKFFALCTPSGVPFLCVAMSICFAMLSLLQLGDSSATVLNYLVSICTGSQVLNYVYMAVTYIAFYRACSAQGIDRNSFGYKSWFQPYSIYFSLFFLIIMVGILGYPVFLPDSWDTPSFIFNYIMVFVNIVLVIFWKLLKRTKYIHPIDADLVTGLEEIEEHEYEYYAKMNVESQDYKESIFKKALHWIL</sequence>
<keyword evidence="11" id="KW-1185">Reference proteome</keyword>
<name>G3AWF3_CANTC</name>
<dbReference type="InterPro" id="IPR004840">
    <property type="entry name" value="Amino_acid_permease_CS"/>
</dbReference>
<dbReference type="KEGG" id="cten:18246424"/>
<feature type="transmembrane region" description="Helical" evidence="8">
    <location>
        <begin position="343"/>
        <end position="367"/>
    </location>
</feature>
<protein>
    <recommendedName>
        <fullName evidence="9">Amino acid permease/ SLC12A domain-containing protein</fullName>
    </recommendedName>
</protein>
<keyword evidence="7 8" id="KW-0472">Membrane</keyword>
<evidence type="ECO:0000256" key="8">
    <source>
        <dbReference type="SAM" id="Phobius"/>
    </source>
</evidence>
<evidence type="ECO:0000256" key="2">
    <source>
        <dbReference type="ARBA" id="ARBA00006983"/>
    </source>
</evidence>
<evidence type="ECO:0000256" key="1">
    <source>
        <dbReference type="ARBA" id="ARBA00004141"/>
    </source>
</evidence>
<feature type="transmembrane region" description="Helical" evidence="8">
    <location>
        <begin position="84"/>
        <end position="112"/>
    </location>
</feature>
<feature type="transmembrane region" description="Helical" evidence="8">
    <location>
        <begin position="56"/>
        <end position="78"/>
    </location>
</feature>
<evidence type="ECO:0000313" key="11">
    <source>
        <dbReference type="Proteomes" id="UP000000707"/>
    </source>
</evidence>
<evidence type="ECO:0000256" key="5">
    <source>
        <dbReference type="ARBA" id="ARBA00022970"/>
    </source>
</evidence>
<evidence type="ECO:0000256" key="3">
    <source>
        <dbReference type="ARBA" id="ARBA00022448"/>
    </source>
</evidence>
<dbReference type="GO" id="GO:0015171">
    <property type="term" value="F:amino acid transmembrane transporter activity"/>
    <property type="evidence" value="ECO:0007669"/>
    <property type="project" value="TreeGrafter"/>
</dbReference>
<dbReference type="FunFam" id="1.20.1740.10:FF:000006">
    <property type="entry name" value="General amino acid permease"/>
    <property type="match status" value="1"/>
</dbReference>
<gene>
    <name evidence="10" type="ORF">CANTEDRAFT_112247</name>
</gene>
<dbReference type="PANTHER" id="PTHR43341:SF15">
    <property type="entry name" value="GENERAL AMINO ACID PERMEASE AGP2"/>
    <property type="match status" value="1"/>
</dbReference>
<dbReference type="InterPro" id="IPR050524">
    <property type="entry name" value="APC_YAT"/>
</dbReference>
<feature type="transmembrane region" description="Helical" evidence="8">
    <location>
        <begin position="463"/>
        <end position="483"/>
    </location>
</feature>
<dbReference type="PROSITE" id="PS00218">
    <property type="entry name" value="AMINO_ACID_PERMEASE_1"/>
    <property type="match status" value="1"/>
</dbReference>
<evidence type="ECO:0000313" key="10">
    <source>
        <dbReference type="EMBL" id="EGV66797.1"/>
    </source>
</evidence>
<proteinExistence type="inferred from homology"/>
<feature type="transmembrane region" description="Helical" evidence="8">
    <location>
        <begin position="164"/>
        <end position="185"/>
    </location>
</feature>
<keyword evidence="6 8" id="KW-1133">Transmembrane helix</keyword>
<keyword evidence="5" id="KW-0029">Amino-acid transport</keyword>
<dbReference type="PIRSF" id="PIRSF006060">
    <property type="entry name" value="AA_transporter"/>
    <property type="match status" value="1"/>
</dbReference>
<comment type="subcellular location">
    <subcellularLocation>
        <location evidence="1">Membrane</location>
        <topology evidence="1">Multi-pass membrane protein</topology>
    </subcellularLocation>
</comment>
<dbReference type="Pfam" id="PF00324">
    <property type="entry name" value="AA_permease"/>
    <property type="match status" value="1"/>
</dbReference>
<dbReference type="eggNOG" id="KOG1286">
    <property type="taxonomic scope" value="Eukaryota"/>
</dbReference>
<dbReference type="InterPro" id="IPR004841">
    <property type="entry name" value="AA-permease/SLC12A_dom"/>
</dbReference>
<accession>G3AWF3</accession>
<evidence type="ECO:0000256" key="7">
    <source>
        <dbReference type="ARBA" id="ARBA00023136"/>
    </source>
</evidence>
<evidence type="ECO:0000259" key="9">
    <source>
        <dbReference type="Pfam" id="PF00324"/>
    </source>
</evidence>
<feature type="transmembrane region" description="Helical" evidence="8">
    <location>
        <begin position="417"/>
        <end position="442"/>
    </location>
</feature>
<dbReference type="PANTHER" id="PTHR43341">
    <property type="entry name" value="AMINO ACID PERMEASE"/>
    <property type="match status" value="1"/>
</dbReference>
<dbReference type="GO" id="GO:0016020">
    <property type="term" value="C:membrane"/>
    <property type="evidence" value="ECO:0007669"/>
    <property type="project" value="UniProtKB-SubCell"/>
</dbReference>
<keyword evidence="4 8" id="KW-0812">Transmembrane</keyword>
<keyword evidence="3" id="KW-0813">Transport</keyword>
<dbReference type="EMBL" id="GL996510">
    <property type="protein sequence ID" value="EGV66797.1"/>
    <property type="molecule type" value="Genomic_DNA"/>
</dbReference>
<evidence type="ECO:0000256" key="6">
    <source>
        <dbReference type="ARBA" id="ARBA00022989"/>
    </source>
</evidence>
<organism evidence="11">
    <name type="scientific">Candida tenuis (strain ATCC 10573 / BCRC 21748 / CBS 615 / JCM 9827 / NBRC 10315 / NRRL Y-1498 / VKM Y-70)</name>
    <name type="common">Yeast</name>
    <name type="synonym">Yamadazyma tenuis</name>
    <dbReference type="NCBI Taxonomy" id="590646"/>
    <lineage>
        <taxon>Eukaryota</taxon>
        <taxon>Fungi</taxon>
        <taxon>Dikarya</taxon>
        <taxon>Ascomycota</taxon>
        <taxon>Saccharomycotina</taxon>
        <taxon>Pichiomycetes</taxon>
        <taxon>Debaryomycetaceae</taxon>
        <taxon>Yamadazyma</taxon>
    </lineage>
</organism>
<dbReference type="Gene3D" id="1.20.1740.10">
    <property type="entry name" value="Amino acid/polyamine transporter I"/>
    <property type="match status" value="1"/>
</dbReference>
<comment type="similarity">
    <text evidence="2">Belongs to the amino acid-polyamine-organocation (APC) superfamily. YAT (TC 2.A.3.10) family.</text>
</comment>
<evidence type="ECO:0000256" key="4">
    <source>
        <dbReference type="ARBA" id="ARBA00022692"/>
    </source>
</evidence>
<feature type="transmembrane region" description="Helical" evidence="8">
    <location>
        <begin position="495"/>
        <end position="514"/>
    </location>
</feature>
<dbReference type="OrthoDB" id="10062876at2759"/>
<feature type="transmembrane region" description="Helical" evidence="8">
    <location>
        <begin position="191"/>
        <end position="210"/>
    </location>
</feature>
<dbReference type="GeneID" id="18246424"/>
<feature type="transmembrane region" description="Helical" evidence="8">
    <location>
        <begin position="379"/>
        <end position="405"/>
    </location>
</feature>
<reference evidence="10 11" key="1">
    <citation type="journal article" date="2011" name="Proc. Natl. Acad. Sci. U.S.A.">
        <title>Comparative genomics of xylose-fermenting fungi for enhanced biofuel production.</title>
        <authorList>
            <person name="Wohlbach D.J."/>
            <person name="Kuo A."/>
            <person name="Sato T.K."/>
            <person name="Potts K.M."/>
            <person name="Salamov A.A."/>
            <person name="LaButti K.M."/>
            <person name="Sun H."/>
            <person name="Clum A."/>
            <person name="Pangilinan J.L."/>
            <person name="Lindquist E.A."/>
            <person name="Lucas S."/>
            <person name="Lapidus A."/>
            <person name="Jin M."/>
            <person name="Gunawan C."/>
            <person name="Balan V."/>
            <person name="Dale B.E."/>
            <person name="Jeffries T.W."/>
            <person name="Zinkel R."/>
            <person name="Barry K.W."/>
            <person name="Grigoriev I.V."/>
            <person name="Gasch A.P."/>
        </authorList>
    </citation>
    <scope>NUCLEOTIDE SEQUENCE [LARGE SCALE GENOMIC DNA]</scope>
    <source>
        <strain evidence="11">ATCC 10573 / BCRC 21748 / CBS 615 / JCM 9827 / NBRC 10315 / NRRL Y-1498 / VKM Y-70</strain>
    </source>
</reference>
<feature type="transmembrane region" description="Helical" evidence="8">
    <location>
        <begin position="287"/>
        <end position="308"/>
    </location>
</feature>
<dbReference type="Proteomes" id="UP000000707">
    <property type="component" value="Unassembled WGS sequence"/>
</dbReference>
<dbReference type="AlphaFoldDB" id="G3AWF3"/>